<gene>
    <name evidence="4" type="ORF">SGFS_000770</name>
</gene>
<dbReference type="InterPro" id="IPR027806">
    <property type="entry name" value="HARBI1_dom"/>
</dbReference>
<comment type="cofactor">
    <cofactor evidence="1">
        <name>a divalent metal cation</name>
        <dbReference type="ChEBI" id="CHEBI:60240"/>
    </cofactor>
</comment>
<dbReference type="Proteomes" id="UP001321542">
    <property type="component" value="Chromosome"/>
</dbReference>
<evidence type="ECO:0000256" key="2">
    <source>
        <dbReference type="ARBA" id="ARBA00022723"/>
    </source>
</evidence>
<sequence>MAITDEMLSQLRHRFTVLLPHLNERQRRLAVAAEARLLGHGGVRAADRAAAVSETTVRRGIVELESGVGPLPGGRIRAEGGGRKLVEELDPGLVNALMALVEPDERGDPESPLRWTTKSLRHLAEELARQGHPVSAPTVGRLLKRAGFSLQGNAKTLEGTQHPDRDAQFRAAAGPNGADLWWSGKHRHHGGNVQVIAAPDGWPLWVSPVRPGREHDTTCARAHGLVDALNRLAATLGIPTLTDLGYENIGDGFRHPVKKPKGGELTEPDRTFNAVIRSVHGMAERANALLKVTFKALRRVSLDPAAITRIARAALVLLHIEHGRTA</sequence>
<keyword evidence="5" id="KW-1185">Reference proteome</keyword>
<evidence type="ECO:0000259" key="3">
    <source>
        <dbReference type="Pfam" id="PF13359"/>
    </source>
</evidence>
<accession>A0ABM7EZH5</accession>
<evidence type="ECO:0000313" key="4">
    <source>
        <dbReference type="EMBL" id="BBC28786.1"/>
    </source>
</evidence>
<evidence type="ECO:0000256" key="1">
    <source>
        <dbReference type="ARBA" id="ARBA00001968"/>
    </source>
</evidence>
<reference evidence="4 5" key="2">
    <citation type="journal article" date="2023" name="ChemBioChem">
        <title>Acyltransferase Domain Exchange between Two Independent Type I Polyketide Synthases in the Same Producer Strain of Macrolide Antibiotics.</title>
        <authorList>
            <person name="Kudo F."/>
            <person name="Kishikawa K."/>
            <person name="Tsuboi K."/>
            <person name="Kido T."/>
            <person name="Usui T."/>
            <person name="Hashimoto J."/>
            <person name="Shin-Ya K."/>
            <person name="Miyanaga A."/>
            <person name="Eguchi T."/>
        </authorList>
    </citation>
    <scope>NUCLEOTIDE SEQUENCE [LARGE SCALE GENOMIC DNA]</scope>
    <source>
        <strain evidence="4 5">A-8890</strain>
    </source>
</reference>
<proteinExistence type="predicted"/>
<dbReference type="RefSeq" id="WP_434025847.1">
    <property type="nucleotide sequence ID" value="NZ_AP018448.1"/>
</dbReference>
<name>A0ABM7EZH5_9ACTN</name>
<evidence type="ECO:0000313" key="5">
    <source>
        <dbReference type="Proteomes" id="UP001321542"/>
    </source>
</evidence>
<keyword evidence="2" id="KW-0479">Metal-binding</keyword>
<feature type="domain" description="DDE Tnp4" evidence="3">
    <location>
        <begin position="177"/>
        <end position="317"/>
    </location>
</feature>
<dbReference type="Pfam" id="PF07592">
    <property type="entry name" value="DDE_Tnp_ISAZ013"/>
    <property type="match status" value="1"/>
</dbReference>
<dbReference type="InterPro" id="IPR011518">
    <property type="entry name" value="Transposase_36"/>
</dbReference>
<protein>
    <recommendedName>
        <fullName evidence="3">DDE Tnp4 domain-containing protein</fullName>
    </recommendedName>
</protein>
<organism evidence="4 5">
    <name type="scientific">Streptomyces graminofaciens</name>
    <dbReference type="NCBI Taxonomy" id="68212"/>
    <lineage>
        <taxon>Bacteria</taxon>
        <taxon>Bacillati</taxon>
        <taxon>Actinomycetota</taxon>
        <taxon>Actinomycetes</taxon>
        <taxon>Kitasatosporales</taxon>
        <taxon>Streptomycetaceae</taxon>
        <taxon>Streptomyces</taxon>
    </lineage>
</organism>
<dbReference type="Pfam" id="PF13359">
    <property type="entry name" value="DDE_Tnp_4"/>
    <property type="match status" value="1"/>
</dbReference>
<dbReference type="EMBL" id="AP018448">
    <property type="protein sequence ID" value="BBC28786.1"/>
    <property type="molecule type" value="Genomic_DNA"/>
</dbReference>
<reference evidence="4 5" key="1">
    <citation type="journal article" date="2010" name="ChemBioChem">
        <title>Cloning and characterization of the biosynthetic gene cluster of 16-membered macrolide antibiotic FD-891: involvement of a dual functional cytochrome P450 monooxygenase catalyzing epoxidation and hydroxylation.</title>
        <authorList>
            <person name="Kudo F."/>
            <person name="Motegi A."/>
            <person name="Mizoue K."/>
            <person name="Eguchi T."/>
        </authorList>
    </citation>
    <scope>NUCLEOTIDE SEQUENCE [LARGE SCALE GENOMIC DNA]</scope>
    <source>
        <strain evidence="4 5">A-8890</strain>
    </source>
</reference>